<keyword evidence="6 8" id="KW-0129">CBS domain</keyword>
<dbReference type="PANTHER" id="PTHR43099">
    <property type="entry name" value="UPF0053 PROTEIN YRKA"/>
    <property type="match status" value="1"/>
</dbReference>
<dbReference type="InterPro" id="IPR046342">
    <property type="entry name" value="CBS_dom_sf"/>
</dbReference>
<feature type="transmembrane region" description="Helical" evidence="10">
    <location>
        <begin position="134"/>
        <end position="156"/>
    </location>
</feature>
<dbReference type="Gene3D" id="3.90.1280.20">
    <property type="match status" value="1"/>
</dbReference>
<dbReference type="Pfam" id="PF00571">
    <property type="entry name" value="CBS"/>
    <property type="match status" value="2"/>
</dbReference>
<comment type="subcellular location">
    <subcellularLocation>
        <location evidence="1">Cell membrane</location>
        <topology evidence="1">Multi-pass membrane protein</topology>
    </subcellularLocation>
</comment>
<organism evidence="13 14">
    <name type="scientific">Deinococcus antarcticus</name>
    <dbReference type="NCBI Taxonomy" id="1298767"/>
    <lineage>
        <taxon>Bacteria</taxon>
        <taxon>Thermotogati</taxon>
        <taxon>Deinococcota</taxon>
        <taxon>Deinococci</taxon>
        <taxon>Deinococcales</taxon>
        <taxon>Deinococcaceae</taxon>
        <taxon>Deinococcus</taxon>
    </lineage>
</organism>
<feature type="transmembrane region" description="Helical" evidence="10">
    <location>
        <begin position="101"/>
        <end position="122"/>
    </location>
</feature>
<accession>A0ABV8A516</accession>
<dbReference type="RefSeq" id="WP_380076636.1">
    <property type="nucleotide sequence ID" value="NZ_JBHRZF010000076.1"/>
</dbReference>
<dbReference type="InterPro" id="IPR005170">
    <property type="entry name" value="Transptr-assoc_dom"/>
</dbReference>
<proteinExistence type="predicted"/>
<keyword evidence="4" id="KW-0677">Repeat</keyword>
<keyword evidence="2" id="KW-1003">Cell membrane</keyword>
<dbReference type="Proteomes" id="UP001595748">
    <property type="component" value="Unassembled WGS sequence"/>
</dbReference>
<comment type="caution">
    <text evidence="13">The sequence shown here is derived from an EMBL/GenBank/DDBJ whole genome shotgun (WGS) entry which is preliminary data.</text>
</comment>
<dbReference type="InterPro" id="IPR002550">
    <property type="entry name" value="CNNM"/>
</dbReference>
<keyword evidence="14" id="KW-1185">Reference proteome</keyword>
<dbReference type="PANTHER" id="PTHR43099:SF5">
    <property type="entry name" value="HLYC_CORC FAMILY TRANSPORTER"/>
    <property type="match status" value="1"/>
</dbReference>
<evidence type="ECO:0000256" key="7">
    <source>
        <dbReference type="ARBA" id="ARBA00023136"/>
    </source>
</evidence>
<keyword evidence="5 9" id="KW-1133">Transmembrane helix</keyword>
<evidence type="ECO:0000313" key="13">
    <source>
        <dbReference type="EMBL" id="MFC3860490.1"/>
    </source>
</evidence>
<dbReference type="SMART" id="SM01091">
    <property type="entry name" value="CorC_HlyC"/>
    <property type="match status" value="1"/>
</dbReference>
<dbReference type="Pfam" id="PF03471">
    <property type="entry name" value="CorC_HlyC"/>
    <property type="match status" value="1"/>
</dbReference>
<evidence type="ECO:0000256" key="10">
    <source>
        <dbReference type="SAM" id="Phobius"/>
    </source>
</evidence>
<evidence type="ECO:0000256" key="9">
    <source>
        <dbReference type="PROSITE-ProRule" id="PRU01193"/>
    </source>
</evidence>
<feature type="transmembrane region" description="Helical" evidence="10">
    <location>
        <begin position="59"/>
        <end position="81"/>
    </location>
</feature>
<evidence type="ECO:0000256" key="1">
    <source>
        <dbReference type="ARBA" id="ARBA00004651"/>
    </source>
</evidence>
<feature type="domain" description="CBS" evidence="11">
    <location>
        <begin position="218"/>
        <end position="276"/>
    </location>
</feature>
<name>A0ABV8A516_9DEIO</name>
<keyword evidence="3 9" id="KW-0812">Transmembrane</keyword>
<dbReference type="SUPFAM" id="SSF54631">
    <property type="entry name" value="CBS-domain pair"/>
    <property type="match status" value="1"/>
</dbReference>
<feature type="transmembrane region" description="Helical" evidence="10">
    <location>
        <begin position="6"/>
        <end position="28"/>
    </location>
</feature>
<dbReference type="Gene3D" id="3.30.465.10">
    <property type="match status" value="1"/>
</dbReference>
<dbReference type="CDD" id="cd04590">
    <property type="entry name" value="CBS_pair_CorC_HlyC_assoc"/>
    <property type="match status" value="1"/>
</dbReference>
<reference evidence="14" key="1">
    <citation type="journal article" date="2019" name="Int. J. Syst. Evol. Microbiol.">
        <title>The Global Catalogue of Microorganisms (GCM) 10K type strain sequencing project: providing services to taxonomists for standard genome sequencing and annotation.</title>
        <authorList>
            <consortium name="The Broad Institute Genomics Platform"/>
            <consortium name="The Broad Institute Genome Sequencing Center for Infectious Disease"/>
            <person name="Wu L."/>
            <person name="Ma J."/>
        </authorList>
    </citation>
    <scope>NUCLEOTIDE SEQUENCE [LARGE SCALE GENOMIC DNA]</scope>
    <source>
        <strain evidence="14">CCTCC AB 2013263</strain>
    </source>
</reference>
<evidence type="ECO:0000256" key="8">
    <source>
        <dbReference type="PROSITE-ProRule" id="PRU00703"/>
    </source>
</evidence>
<feature type="domain" description="CBS" evidence="11">
    <location>
        <begin position="279"/>
        <end position="337"/>
    </location>
</feature>
<dbReference type="SMART" id="SM00116">
    <property type="entry name" value="CBS"/>
    <property type="match status" value="2"/>
</dbReference>
<dbReference type="InterPro" id="IPR000644">
    <property type="entry name" value="CBS_dom"/>
</dbReference>
<dbReference type="SUPFAM" id="SSF56176">
    <property type="entry name" value="FAD-binding/transporter-associated domain-like"/>
    <property type="match status" value="1"/>
</dbReference>
<evidence type="ECO:0000313" key="14">
    <source>
        <dbReference type="Proteomes" id="UP001595748"/>
    </source>
</evidence>
<keyword evidence="7 9" id="KW-0472">Membrane</keyword>
<sequence length="433" mass="46854">MGNPWLEFGILIVLLIINGFFSASELGVVSSRRSRLESAAANGNRGAASAVRLSERPGAFLATVQIGITLIGTISAVFAGGSLTRYLEPVLRPMFNDAAPTAANVAVILLVTFLSLVLGELAPKSIALRNPEGLAARVAPFFSGLSVAARPVVWLLEVTTRGLLALLGMRGEAPEVITEEDVKAIVKQAAESGSLEDTEQERIASVLKFNDRRVRDLMTPRVDAITLNLNAPLADIVPLVLNTDHSVYAVRGEDGDITGQVSVKEILRAVHEGQPLSKYVREVLYLPESAWAEDALKRMEDEGHQRLAVVVDEYGDFSGVLSIADLLSNMAGVEVEEPASDEIIRRDDGSYLVDGSLPMHELREVLPLPALEREDFSTVAGYVLHLFGDFPQAGSSLEVGDWRIEVMDMDGPRVDRLLIVPPAGFIVPDERED</sequence>
<evidence type="ECO:0000256" key="5">
    <source>
        <dbReference type="ARBA" id="ARBA00022989"/>
    </source>
</evidence>
<dbReference type="Gene3D" id="3.10.580.10">
    <property type="entry name" value="CBS-domain"/>
    <property type="match status" value="1"/>
</dbReference>
<dbReference type="InterPro" id="IPR036318">
    <property type="entry name" value="FAD-bd_PCMH-like_sf"/>
</dbReference>
<evidence type="ECO:0000256" key="4">
    <source>
        <dbReference type="ARBA" id="ARBA00022737"/>
    </source>
</evidence>
<evidence type="ECO:0000259" key="12">
    <source>
        <dbReference type="PROSITE" id="PS51846"/>
    </source>
</evidence>
<dbReference type="EMBL" id="JBHRZF010000076">
    <property type="protein sequence ID" value="MFC3860490.1"/>
    <property type="molecule type" value="Genomic_DNA"/>
</dbReference>
<feature type="domain" description="CNNM transmembrane" evidence="12">
    <location>
        <begin position="1"/>
        <end position="200"/>
    </location>
</feature>
<protein>
    <submittedName>
        <fullName evidence="13">Hemolysin family protein</fullName>
    </submittedName>
</protein>
<evidence type="ECO:0000256" key="6">
    <source>
        <dbReference type="ARBA" id="ARBA00023122"/>
    </source>
</evidence>
<evidence type="ECO:0000259" key="11">
    <source>
        <dbReference type="PROSITE" id="PS51371"/>
    </source>
</evidence>
<dbReference type="Pfam" id="PF01595">
    <property type="entry name" value="CNNM"/>
    <property type="match status" value="1"/>
</dbReference>
<dbReference type="PROSITE" id="PS51371">
    <property type="entry name" value="CBS"/>
    <property type="match status" value="2"/>
</dbReference>
<evidence type="ECO:0000256" key="3">
    <source>
        <dbReference type="ARBA" id="ARBA00022692"/>
    </source>
</evidence>
<dbReference type="InterPro" id="IPR044751">
    <property type="entry name" value="Ion_transp-like_CBS"/>
</dbReference>
<gene>
    <name evidence="13" type="ORF">ACFOPQ_06890</name>
</gene>
<dbReference type="InterPro" id="IPR051676">
    <property type="entry name" value="UPF0053_domain"/>
</dbReference>
<dbReference type="InterPro" id="IPR016169">
    <property type="entry name" value="FAD-bd_PCMH_sub2"/>
</dbReference>
<evidence type="ECO:0000256" key="2">
    <source>
        <dbReference type="ARBA" id="ARBA00022475"/>
    </source>
</evidence>
<dbReference type="PROSITE" id="PS51846">
    <property type="entry name" value="CNNM"/>
    <property type="match status" value="1"/>
</dbReference>